<organism evidence="3">
    <name type="scientific">marine sediment metagenome</name>
    <dbReference type="NCBI Taxonomy" id="412755"/>
    <lineage>
        <taxon>unclassified sequences</taxon>
        <taxon>metagenomes</taxon>
        <taxon>ecological metagenomes</taxon>
    </lineage>
</organism>
<proteinExistence type="predicted"/>
<name>X0WSK3_9ZZZZ</name>
<dbReference type="GO" id="GO:0006171">
    <property type="term" value="P:cAMP biosynthetic process"/>
    <property type="evidence" value="ECO:0007669"/>
    <property type="project" value="TreeGrafter"/>
</dbReference>
<feature type="non-terminal residue" evidence="3">
    <location>
        <position position="1"/>
    </location>
</feature>
<dbReference type="PANTHER" id="PTHR43081:SF1">
    <property type="entry name" value="ADENYLATE CYCLASE, TERMINAL-DIFFERENTIATION SPECIFIC"/>
    <property type="match status" value="1"/>
</dbReference>
<evidence type="ECO:0000313" key="3">
    <source>
        <dbReference type="EMBL" id="GAG15691.1"/>
    </source>
</evidence>
<dbReference type="AlphaFoldDB" id="X0WSK3"/>
<dbReference type="InterPro" id="IPR001054">
    <property type="entry name" value="A/G_cyclase"/>
</dbReference>
<gene>
    <name evidence="3" type="ORF">S01H1_57921</name>
</gene>
<dbReference type="Gene3D" id="3.30.70.1230">
    <property type="entry name" value="Nucleotide cyclase"/>
    <property type="match status" value="1"/>
</dbReference>
<feature type="domain" description="Guanylate cyclase" evidence="2">
    <location>
        <begin position="177"/>
        <end position="256"/>
    </location>
</feature>
<dbReference type="PROSITE" id="PS50125">
    <property type="entry name" value="GUANYLATE_CYCLASE_2"/>
    <property type="match status" value="1"/>
</dbReference>
<dbReference type="SUPFAM" id="SSF55073">
    <property type="entry name" value="Nucleotide cyclase"/>
    <property type="match status" value="1"/>
</dbReference>
<keyword evidence="1" id="KW-0812">Transmembrane</keyword>
<sequence>GKEPVVPLEDFKDKIVLVGMTATGTVDINPTPFDPAYPMVGAHASIMDTIISGNFISNTSKTMNILLLVTLGILMGIILPKFSPVGGVVFTLFLLVLYSALNYSLFVKFGINLKIIYPPLVIFLSDLSLVIYRYATEEKEKKWIRNVFSTYITPSVVHKILENPDSLKLGGERREMTVYFSDLSGFTTIAESLSPEELVHLMNEYLEAMTHIIFKHEGTLDKYEGDAIMAFWNAPVDQPDHALRCCKAALECFDEL</sequence>
<feature type="non-terminal residue" evidence="3">
    <location>
        <position position="256"/>
    </location>
</feature>
<keyword evidence="1" id="KW-1133">Transmembrane helix</keyword>
<evidence type="ECO:0000259" key="2">
    <source>
        <dbReference type="PROSITE" id="PS50125"/>
    </source>
</evidence>
<reference evidence="3" key="1">
    <citation type="journal article" date="2014" name="Front. Microbiol.">
        <title>High frequency of phylogenetically diverse reductive dehalogenase-homologous genes in deep subseafloor sedimentary metagenomes.</title>
        <authorList>
            <person name="Kawai M."/>
            <person name="Futagami T."/>
            <person name="Toyoda A."/>
            <person name="Takaki Y."/>
            <person name="Nishi S."/>
            <person name="Hori S."/>
            <person name="Arai W."/>
            <person name="Tsubouchi T."/>
            <person name="Morono Y."/>
            <person name="Uchiyama I."/>
            <person name="Ito T."/>
            <person name="Fujiyama A."/>
            <person name="Inagaki F."/>
            <person name="Takami H."/>
        </authorList>
    </citation>
    <scope>NUCLEOTIDE SEQUENCE</scope>
    <source>
        <strain evidence="3">Expedition CK06-06</strain>
    </source>
</reference>
<comment type="caution">
    <text evidence="3">The sequence shown here is derived from an EMBL/GenBank/DDBJ whole genome shotgun (WGS) entry which is preliminary data.</text>
</comment>
<dbReference type="Pfam" id="PF00211">
    <property type="entry name" value="Guanylate_cyc"/>
    <property type="match status" value="1"/>
</dbReference>
<accession>X0WSK3</accession>
<dbReference type="Pfam" id="PF05226">
    <property type="entry name" value="CHASE2"/>
    <property type="match status" value="1"/>
</dbReference>
<dbReference type="InterPro" id="IPR007890">
    <property type="entry name" value="CHASE2"/>
</dbReference>
<protein>
    <recommendedName>
        <fullName evidence="2">Guanylate cyclase domain-containing protein</fullName>
    </recommendedName>
</protein>
<dbReference type="GO" id="GO:0035556">
    <property type="term" value="P:intracellular signal transduction"/>
    <property type="evidence" value="ECO:0007669"/>
    <property type="project" value="InterPro"/>
</dbReference>
<feature type="transmembrane region" description="Helical" evidence="1">
    <location>
        <begin position="62"/>
        <end position="80"/>
    </location>
</feature>
<keyword evidence="1" id="KW-0472">Membrane</keyword>
<dbReference type="InterPro" id="IPR029787">
    <property type="entry name" value="Nucleotide_cyclase"/>
</dbReference>
<dbReference type="CDD" id="cd07302">
    <property type="entry name" value="CHD"/>
    <property type="match status" value="1"/>
</dbReference>
<dbReference type="PANTHER" id="PTHR43081">
    <property type="entry name" value="ADENYLATE CYCLASE, TERMINAL-DIFFERENTIATION SPECIFIC-RELATED"/>
    <property type="match status" value="1"/>
</dbReference>
<evidence type="ECO:0000256" key="1">
    <source>
        <dbReference type="SAM" id="Phobius"/>
    </source>
</evidence>
<feature type="transmembrane region" description="Helical" evidence="1">
    <location>
        <begin position="87"/>
        <end position="109"/>
    </location>
</feature>
<dbReference type="InterPro" id="IPR050697">
    <property type="entry name" value="Adenylyl/Guanylyl_Cyclase_3/4"/>
</dbReference>
<dbReference type="EMBL" id="BARS01037805">
    <property type="protein sequence ID" value="GAG15691.1"/>
    <property type="molecule type" value="Genomic_DNA"/>
</dbReference>